<evidence type="ECO:0000256" key="2">
    <source>
        <dbReference type="ARBA" id="ARBA00022679"/>
    </source>
</evidence>
<dbReference type="PANTHER" id="PTHR43464">
    <property type="entry name" value="METHYLTRANSFERASE"/>
    <property type="match status" value="1"/>
</dbReference>
<protein>
    <submittedName>
        <fullName evidence="4">SAM-dependent methyltransferase</fullName>
    </submittedName>
</protein>
<dbReference type="RefSeq" id="WP_109189409.1">
    <property type="nucleotide sequence ID" value="NZ_BMYA01000002.1"/>
</dbReference>
<dbReference type="OrthoDB" id="529208at2"/>
<dbReference type="InterPro" id="IPR029063">
    <property type="entry name" value="SAM-dependent_MTases_sf"/>
</dbReference>
<organism evidence="4 5">
    <name type="scientific">Ignatzschineria ureiclastica</name>
    <dbReference type="NCBI Taxonomy" id="472582"/>
    <lineage>
        <taxon>Bacteria</taxon>
        <taxon>Pseudomonadati</taxon>
        <taxon>Pseudomonadota</taxon>
        <taxon>Gammaproteobacteria</taxon>
        <taxon>Cardiobacteriales</taxon>
        <taxon>Ignatzschineriaceae</taxon>
        <taxon>Ignatzschineria</taxon>
    </lineage>
</organism>
<evidence type="ECO:0000256" key="1">
    <source>
        <dbReference type="ARBA" id="ARBA00022603"/>
    </source>
</evidence>
<name>A0A2U2ADM5_9GAMM</name>
<gene>
    <name evidence="4" type="ORF">DC083_06490</name>
</gene>
<keyword evidence="3" id="KW-0949">S-adenosyl-L-methionine</keyword>
<dbReference type="PANTHER" id="PTHR43464:SF19">
    <property type="entry name" value="UBIQUINONE BIOSYNTHESIS O-METHYLTRANSFERASE, MITOCHONDRIAL"/>
    <property type="match status" value="1"/>
</dbReference>
<comment type="caution">
    <text evidence="4">The sequence shown here is derived from an EMBL/GenBank/DDBJ whole genome shotgun (WGS) entry which is preliminary data.</text>
</comment>
<dbReference type="Proteomes" id="UP000245020">
    <property type="component" value="Unassembled WGS sequence"/>
</dbReference>
<dbReference type="CDD" id="cd02440">
    <property type="entry name" value="AdoMet_MTases"/>
    <property type="match status" value="1"/>
</dbReference>
<dbReference type="Pfam" id="PF13489">
    <property type="entry name" value="Methyltransf_23"/>
    <property type="match status" value="1"/>
</dbReference>
<dbReference type="Gene3D" id="3.40.50.150">
    <property type="entry name" value="Vaccinia Virus protein VP39"/>
    <property type="match status" value="1"/>
</dbReference>
<dbReference type="AlphaFoldDB" id="A0A2U2ADM5"/>
<accession>A0A2U2ADM5</accession>
<sequence length="202" mass="23171">MPHPSADLIPILYKRYAKAWQKLRLESEFVEQTWLDRFLKLIPANGTILDLGCGTGQPIAEYCIAQGFSIYGIDQVKPFIKRAQKQFPDQTWQLADICEVELSTQFDAIIAWDSLFHLPQAKQLALFSKLSQWAKPNAPLLFTSGHENGEAIGDFNGHPLYHASLSENEYRQTLIQQQFGLLQYQLQDPNCGYRSVWLAKRR</sequence>
<evidence type="ECO:0000256" key="3">
    <source>
        <dbReference type="ARBA" id="ARBA00022691"/>
    </source>
</evidence>
<dbReference type="SUPFAM" id="SSF53335">
    <property type="entry name" value="S-adenosyl-L-methionine-dependent methyltransferases"/>
    <property type="match status" value="1"/>
</dbReference>
<evidence type="ECO:0000313" key="4">
    <source>
        <dbReference type="EMBL" id="PWD80753.1"/>
    </source>
</evidence>
<proteinExistence type="predicted"/>
<keyword evidence="1 4" id="KW-0489">Methyltransferase</keyword>
<reference evidence="5" key="1">
    <citation type="submission" date="2018-05" db="EMBL/GenBank/DDBJ databases">
        <title>Ignatzschineria dubaiensis sp. nov., isolated from necrotic foot tissues of dromedaries (Camelus dromedarius) and associated maggots in Dubai, United Arab Emirates.</title>
        <authorList>
            <person name="Tsang C.C."/>
            <person name="Tang J.Y.M."/>
            <person name="Fong J.Y.H."/>
            <person name="Kinne J."/>
            <person name="Lee H.H."/>
            <person name="Joseph M."/>
            <person name="Jose S."/>
            <person name="Schuster R.K."/>
            <person name="Tang Y."/>
            <person name="Sivakumar S."/>
            <person name="Chen J.H.K."/>
            <person name="Teng J.L.L."/>
            <person name="Lau S.K.P."/>
            <person name="Wernery U."/>
            <person name="Woo P.C.Y."/>
        </authorList>
    </citation>
    <scope>NUCLEOTIDE SEQUENCE [LARGE SCALE GENOMIC DNA]</scope>
    <source>
        <strain evidence="5">KCTC 22644</strain>
    </source>
</reference>
<dbReference type="EMBL" id="QEWQ01000004">
    <property type="protein sequence ID" value="PWD80753.1"/>
    <property type="molecule type" value="Genomic_DNA"/>
</dbReference>
<dbReference type="GO" id="GO:0032259">
    <property type="term" value="P:methylation"/>
    <property type="evidence" value="ECO:0007669"/>
    <property type="project" value="UniProtKB-KW"/>
</dbReference>
<keyword evidence="5" id="KW-1185">Reference proteome</keyword>
<dbReference type="GO" id="GO:0008168">
    <property type="term" value="F:methyltransferase activity"/>
    <property type="evidence" value="ECO:0007669"/>
    <property type="project" value="UniProtKB-KW"/>
</dbReference>
<evidence type="ECO:0000313" key="5">
    <source>
        <dbReference type="Proteomes" id="UP000245020"/>
    </source>
</evidence>
<keyword evidence="2 4" id="KW-0808">Transferase</keyword>